<reference evidence="11 12" key="1">
    <citation type="submission" date="2018-03" db="EMBL/GenBank/DDBJ databases">
        <title>Genomic Encyclopedia of Archaeal and Bacterial Type Strains, Phase II (KMG-II): from individual species to whole genera.</title>
        <authorList>
            <person name="Goeker M."/>
        </authorList>
    </citation>
    <scope>NUCLEOTIDE SEQUENCE [LARGE SCALE GENOMIC DNA]</scope>
    <source>
        <strain evidence="11 12">DSM 44720</strain>
    </source>
</reference>
<name>A0A2T0SZR1_9PSEU</name>
<evidence type="ECO:0000313" key="12">
    <source>
        <dbReference type="Proteomes" id="UP000239494"/>
    </source>
</evidence>
<keyword evidence="4" id="KW-0808">Transferase</keyword>
<comment type="caution">
    <text evidence="11">The sequence shown here is derived from an EMBL/GenBank/DDBJ whole genome shotgun (WGS) entry which is preliminary data.</text>
</comment>
<proteinExistence type="predicted"/>
<evidence type="ECO:0000313" key="11">
    <source>
        <dbReference type="EMBL" id="PRY38843.1"/>
    </source>
</evidence>
<protein>
    <submittedName>
        <fullName evidence="11">Transglycosylase</fullName>
    </submittedName>
</protein>
<dbReference type="AlphaFoldDB" id="A0A2T0SZR1"/>
<dbReference type="InterPro" id="IPR012338">
    <property type="entry name" value="Beta-lactam/transpept-like"/>
</dbReference>
<evidence type="ECO:0000256" key="9">
    <source>
        <dbReference type="SAM" id="Phobius"/>
    </source>
</evidence>
<keyword evidence="9" id="KW-0472">Membrane</keyword>
<accession>A0A2T0SZR1</accession>
<dbReference type="SUPFAM" id="SSF56601">
    <property type="entry name" value="beta-lactamase/transpeptidase-like"/>
    <property type="match status" value="1"/>
</dbReference>
<dbReference type="Gene3D" id="3.40.710.10">
    <property type="entry name" value="DD-peptidase/beta-lactamase superfamily"/>
    <property type="match status" value="1"/>
</dbReference>
<evidence type="ECO:0000256" key="2">
    <source>
        <dbReference type="ARBA" id="ARBA00022670"/>
    </source>
</evidence>
<dbReference type="GO" id="GO:0009252">
    <property type="term" value="P:peptidoglycan biosynthetic process"/>
    <property type="evidence" value="ECO:0007669"/>
    <property type="project" value="TreeGrafter"/>
</dbReference>
<keyword evidence="12" id="KW-1185">Reference proteome</keyword>
<keyword evidence="2" id="KW-0378">Hydrolase</keyword>
<keyword evidence="5" id="KW-0511">Multifunctional enzyme</keyword>
<evidence type="ECO:0000256" key="5">
    <source>
        <dbReference type="ARBA" id="ARBA00023268"/>
    </source>
</evidence>
<dbReference type="InterPro" id="IPR036950">
    <property type="entry name" value="PBP_transglycosylase"/>
</dbReference>
<feature type="region of interest" description="Disordered" evidence="8">
    <location>
        <begin position="541"/>
        <end position="569"/>
    </location>
</feature>
<dbReference type="GO" id="GO:0008955">
    <property type="term" value="F:peptidoglycan glycosyltransferase activity"/>
    <property type="evidence" value="ECO:0007669"/>
    <property type="project" value="UniProtKB-EC"/>
</dbReference>
<dbReference type="InterPro" id="IPR050396">
    <property type="entry name" value="Glycosyltr_51/Transpeptidase"/>
</dbReference>
<dbReference type="PANTHER" id="PTHR32282">
    <property type="entry name" value="BINDING PROTEIN TRANSPEPTIDASE, PUTATIVE-RELATED"/>
    <property type="match status" value="1"/>
</dbReference>
<dbReference type="OrthoDB" id="8865355at2"/>
<evidence type="ECO:0000256" key="4">
    <source>
        <dbReference type="ARBA" id="ARBA00022679"/>
    </source>
</evidence>
<keyword evidence="1" id="KW-0121">Carboxypeptidase</keyword>
<dbReference type="Proteomes" id="UP000239494">
    <property type="component" value="Unassembled WGS sequence"/>
</dbReference>
<dbReference type="GO" id="GO:0009002">
    <property type="term" value="F:serine-type D-Ala-D-Ala carboxypeptidase activity"/>
    <property type="evidence" value="ECO:0007669"/>
    <property type="project" value="UniProtKB-EC"/>
</dbReference>
<keyword evidence="2" id="KW-0645">Protease</keyword>
<evidence type="ECO:0000256" key="6">
    <source>
        <dbReference type="ARBA" id="ARBA00034000"/>
    </source>
</evidence>
<feature type="transmembrane region" description="Helical" evidence="9">
    <location>
        <begin position="47"/>
        <end position="70"/>
    </location>
</feature>
<gene>
    <name evidence="11" type="ORF">CLV43_108243</name>
</gene>
<evidence type="ECO:0000256" key="1">
    <source>
        <dbReference type="ARBA" id="ARBA00022645"/>
    </source>
</evidence>
<dbReference type="PANTHER" id="PTHR32282:SF34">
    <property type="entry name" value="PENICILLIN-BINDING PROTEIN 1A"/>
    <property type="match status" value="1"/>
</dbReference>
<keyword evidence="9" id="KW-1133">Transmembrane helix</keyword>
<comment type="catalytic activity">
    <reaction evidence="7">
        <text>[GlcNAc-(1-&gt;4)-Mur2Ac(oyl-L-Ala-gamma-D-Glu-L-Lys-D-Ala-D-Ala)](n)-di-trans,octa-cis-undecaprenyl diphosphate + beta-D-GlcNAc-(1-&gt;4)-Mur2Ac(oyl-L-Ala-gamma-D-Glu-L-Lys-D-Ala-D-Ala)-di-trans,octa-cis-undecaprenyl diphosphate = [GlcNAc-(1-&gt;4)-Mur2Ac(oyl-L-Ala-gamma-D-Glu-L-Lys-D-Ala-D-Ala)](n+1)-di-trans,octa-cis-undecaprenyl diphosphate + di-trans,octa-cis-undecaprenyl diphosphate + H(+)</text>
        <dbReference type="Rhea" id="RHEA:23708"/>
        <dbReference type="Rhea" id="RHEA-COMP:9602"/>
        <dbReference type="Rhea" id="RHEA-COMP:9603"/>
        <dbReference type="ChEBI" id="CHEBI:15378"/>
        <dbReference type="ChEBI" id="CHEBI:58405"/>
        <dbReference type="ChEBI" id="CHEBI:60033"/>
        <dbReference type="ChEBI" id="CHEBI:78435"/>
        <dbReference type="EC" id="2.4.99.28"/>
    </reaction>
</comment>
<dbReference type="GO" id="GO:0030288">
    <property type="term" value="C:outer membrane-bounded periplasmic space"/>
    <property type="evidence" value="ECO:0007669"/>
    <property type="project" value="TreeGrafter"/>
</dbReference>
<sequence length="584" mass="62523">MSNDSEVTAAGDVGGDPADQGTTRTTRPRHRAGGRGGVRRFLPSPKLAASLVLLVVSLAGAAFAIALAVVEIPEPNDFATREASIFTWDDGSRITHVGVNRQPVEFDRIPKVVRDAVLAAEDRSFYGDPGVSVTGLLRAVKNNITSDGGSLQGGSTITQQYVKNYYLTQEQTFSRKAEEILVSIKIANEVPKDIVLRDYLNTAFFARGTYGVEAASRAYFGVPVGDLAEDPARAAYIAAIIQAPYYYATAPDDPEAAKALRERWDYVLDGMVQEGWLEAGKRAGLAFPEPVKYEPDELTGVNGYAVDAATQYLNGLHERDPSVPDAAMLTRGGYTVQTTYRPEVMSAVERAVTAGLANLDPARPEDRDVHLAVACVDTATGAVVGFRGGPGYLQQSFNDAFQANGPIGRLGGLLVKSLLDSSERSLESMRIFDARDDGKPPGPNDFATTPMRAAAAFAAIGTDYHEPHHVVEVRKDGEVVWRAPEPERDTRAEAQEKARAGTFAVPAQGLHQAVDDGGQWAWAVGQDQAVTTAVALFATGPDGKGNRRLDGMSPSHPPESRAPVESESGLTRASLVAKLMLSVR</sequence>
<dbReference type="InterPro" id="IPR001264">
    <property type="entry name" value="Glyco_trans_51"/>
</dbReference>
<evidence type="ECO:0000259" key="10">
    <source>
        <dbReference type="Pfam" id="PF00912"/>
    </source>
</evidence>
<dbReference type="Pfam" id="PF00912">
    <property type="entry name" value="Transgly"/>
    <property type="match status" value="1"/>
</dbReference>
<evidence type="ECO:0000256" key="8">
    <source>
        <dbReference type="SAM" id="MobiDB-lite"/>
    </source>
</evidence>
<comment type="catalytic activity">
    <reaction evidence="6">
        <text>Preferential cleavage: (Ac)2-L-Lys-D-Ala-|-D-Ala. Also transpeptidation of peptidyl-alanyl moieties that are N-acyl substituents of D-alanine.</text>
        <dbReference type="EC" id="3.4.16.4"/>
    </reaction>
</comment>
<dbReference type="RefSeq" id="WP_106190176.1">
    <property type="nucleotide sequence ID" value="NZ_PVTF01000008.1"/>
</dbReference>
<keyword evidence="9" id="KW-0812">Transmembrane</keyword>
<dbReference type="GO" id="GO:0006508">
    <property type="term" value="P:proteolysis"/>
    <property type="evidence" value="ECO:0007669"/>
    <property type="project" value="UniProtKB-KW"/>
</dbReference>
<keyword evidence="3" id="KW-0328">Glycosyltransferase</keyword>
<dbReference type="InterPro" id="IPR023346">
    <property type="entry name" value="Lysozyme-like_dom_sf"/>
</dbReference>
<evidence type="ECO:0000256" key="7">
    <source>
        <dbReference type="ARBA" id="ARBA00049902"/>
    </source>
</evidence>
<feature type="region of interest" description="Disordered" evidence="8">
    <location>
        <begin position="1"/>
        <end position="38"/>
    </location>
</feature>
<organism evidence="11 12">
    <name type="scientific">Umezawaea tangerina</name>
    <dbReference type="NCBI Taxonomy" id="84725"/>
    <lineage>
        <taxon>Bacteria</taxon>
        <taxon>Bacillati</taxon>
        <taxon>Actinomycetota</taxon>
        <taxon>Actinomycetes</taxon>
        <taxon>Pseudonocardiales</taxon>
        <taxon>Pseudonocardiaceae</taxon>
        <taxon>Umezawaea</taxon>
    </lineage>
</organism>
<feature type="domain" description="Glycosyl transferase family 51" evidence="10">
    <location>
        <begin position="96"/>
        <end position="271"/>
    </location>
</feature>
<dbReference type="Gene3D" id="1.10.3810.10">
    <property type="entry name" value="Biosynthetic peptidoglycan transglycosylase-like"/>
    <property type="match status" value="1"/>
</dbReference>
<dbReference type="SUPFAM" id="SSF53955">
    <property type="entry name" value="Lysozyme-like"/>
    <property type="match status" value="1"/>
</dbReference>
<evidence type="ECO:0000256" key="3">
    <source>
        <dbReference type="ARBA" id="ARBA00022676"/>
    </source>
</evidence>
<dbReference type="EMBL" id="PVTF01000008">
    <property type="protein sequence ID" value="PRY38843.1"/>
    <property type="molecule type" value="Genomic_DNA"/>
</dbReference>